<accession>A0A813H5E2</accession>
<feature type="compositionally biased region" description="Low complexity" evidence="1">
    <location>
        <begin position="8"/>
        <end position="19"/>
    </location>
</feature>
<comment type="caution">
    <text evidence="2">The sequence shown here is derived from an EMBL/GenBank/DDBJ whole genome shotgun (WGS) entry which is preliminary data.</text>
</comment>
<feature type="compositionally biased region" description="Basic and acidic residues" evidence="1">
    <location>
        <begin position="21"/>
        <end position="40"/>
    </location>
</feature>
<dbReference type="Proteomes" id="UP000654075">
    <property type="component" value="Unassembled WGS sequence"/>
</dbReference>
<sequence>MAPFAAPSAASTVSSCRSSGGRKEDSSGDRLEIAIPEAKRPIGGCCSEGGGPDAEDGTHSRGLRGAVLTPPRPDCCGQAAPLRVTSFDTPPQSPILSHKSASSGTPVIPKLALDGIFEGKEKAGEYDLKLDYKCDSPPMVSEDHSEVSDAFSLEPIKDLEDCNWGTSNEDPFISEENLDKAIELLLQPRFNVLSPPRRPQEAATSYWSLGCMSGYGSSPQLPSSGDGGDFWSWLRRLV</sequence>
<protein>
    <submittedName>
        <fullName evidence="2">Uncharacterized protein</fullName>
    </submittedName>
</protein>
<dbReference type="EMBL" id="CAJNNV010030538">
    <property type="protein sequence ID" value="CAE8632842.1"/>
    <property type="molecule type" value="Genomic_DNA"/>
</dbReference>
<evidence type="ECO:0000256" key="1">
    <source>
        <dbReference type="SAM" id="MobiDB-lite"/>
    </source>
</evidence>
<reference evidence="2" key="1">
    <citation type="submission" date="2021-02" db="EMBL/GenBank/DDBJ databases">
        <authorList>
            <person name="Dougan E. K."/>
            <person name="Rhodes N."/>
            <person name="Thang M."/>
            <person name="Chan C."/>
        </authorList>
    </citation>
    <scope>NUCLEOTIDE SEQUENCE</scope>
</reference>
<feature type="region of interest" description="Disordered" evidence="1">
    <location>
        <begin position="1"/>
        <end position="74"/>
    </location>
</feature>
<keyword evidence="3" id="KW-1185">Reference proteome</keyword>
<name>A0A813H5E2_POLGL</name>
<evidence type="ECO:0000313" key="3">
    <source>
        <dbReference type="Proteomes" id="UP000654075"/>
    </source>
</evidence>
<organism evidence="2 3">
    <name type="scientific">Polarella glacialis</name>
    <name type="common">Dinoflagellate</name>
    <dbReference type="NCBI Taxonomy" id="89957"/>
    <lineage>
        <taxon>Eukaryota</taxon>
        <taxon>Sar</taxon>
        <taxon>Alveolata</taxon>
        <taxon>Dinophyceae</taxon>
        <taxon>Suessiales</taxon>
        <taxon>Suessiaceae</taxon>
        <taxon>Polarella</taxon>
    </lineage>
</organism>
<gene>
    <name evidence="2" type="ORF">PGLA1383_LOCUS48771</name>
</gene>
<proteinExistence type="predicted"/>
<evidence type="ECO:0000313" key="2">
    <source>
        <dbReference type="EMBL" id="CAE8632842.1"/>
    </source>
</evidence>
<dbReference type="AlphaFoldDB" id="A0A813H5E2"/>